<evidence type="ECO:0000313" key="2">
    <source>
        <dbReference type="EMBL" id="PWJ15061.1"/>
    </source>
</evidence>
<dbReference type="Proteomes" id="UP000245839">
    <property type="component" value="Unassembled WGS sequence"/>
</dbReference>
<dbReference type="InterPro" id="IPR011037">
    <property type="entry name" value="Pyrv_Knase-like_insert_dom_sf"/>
</dbReference>
<evidence type="ECO:0000259" key="1">
    <source>
        <dbReference type="PROSITE" id="PS51340"/>
    </source>
</evidence>
<evidence type="ECO:0000313" key="3">
    <source>
        <dbReference type="EMBL" id="SSA49910.1"/>
    </source>
</evidence>
<accession>A0A2Y9B079</accession>
<dbReference type="SUPFAM" id="SSF50800">
    <property type="entry name" value="PK beta-barrel domain-like"/>
    <property type="match status" value="1"/>
</dbReference>
<reference evidence="2 4" key="2">
    <citation type="submission" date="2018-03" db="EMBL/GenBank/DDBJ databases">
        <title>Genomic Encyclopedia of Archaeal and Bacterial Type Strains, Phase II (KMG-II): from individual species to whole genera.</title>
        <authorList>
            <person name="Goeker M."/>
        </authorList>
    </citation>
    <scope>NUCLEOTIDE SEQUENCE [LARGE SCALE GENOMIC DNA]</scope>
    <source>
        <strain evidence="2 4">DSM 25227</strain>
    </source>
</reference>
<gene>
    <name evidence="2" type="ORF">BCF38_11178</name>
    <name evidence="3" type="ORF">SAMN05421539_11178</name>
</gene>
<protein>
    <submittedName>
        <fullName evidence="3">MOSC domain-containing protein YiiM</fullName>
    </submittedName>
</protein>
<name>A0A2Y9B079_9RHOB</name>
<dbReference type="PANTHER" id="PTHR30212">
    <property type="entry name" value="PROTEIN YIIM"/>
    <property type="match status" value="1"/>
</dbReference>
<evidence type="ECO:0000313" key="5">
    <source>
        <dbReference type="Proteomes" id="UP000251571"/>
    </source>
</evidence>
<dbReference type="InterPro" id="IPR005302">
    <property type="entry name" value="MoCF_Sase_C"/>
</dbReference>
<dbReference type="EMBL" id="QGDJ01000011">
    <property type="protein sequence ID" value="PWJ15061.1"/>
    <property type="molecule type" value="Genomic_DNA"/>
</dbReference>
<dbReference type="Pfam" id="PF03473">
    <property type="entry name" value="MOSC"/>
    <property type="match status" value="1"/>
</dbReference>
<evidence type="ECO:0000313" key="4">
    <source>
        <dbReference type="Proteomes" id="UP000245839"/>
    </source>
</evidence>
<proteinExistence type="predicted"/>
<dbReference type="RefSeq" id="WP_109565665.1">
    <property type="nucleotide sequence ID" value="NZ_QGDJ01000011.1"/>
</dbReference>
<dbReference type="Pfam" id="PF03475">
    <property type="entry name" value="YiiM_3-alpha"/>
    <property type="match status" value="1"/>
</dbReference>
<reference evidence="3 5" key="1">
    <citation type="submission" date="2016-10" db="EMBL/GenBank/DDBJ databases">
        <authorList>
            <person name="Cai Z."/>
        </authorList>
    </citation>
    <scope>NUCLEOTIDE SEQUENCE [LARGE SCALE GENOMIC DNA]</scope>
    <source>
        <strain evidence="3 5">DSM 25227</strain>
    </source>
</reference>
<dbReference type="Gene3D" id="2.40.33.20">
    <property type="entry name" value="PK beta-barrel domain-like"/>
    <property type="match status" value="1"/>
</dbReference>
<dbReference type="GO" id="GO:0030151">
    <property type="term" value="F:molybdenum ion binding"/>
    <property type="evidence" value="ECO:0007669"/>
    <property type="project" value="InterPro"/>
</dbReference>
<dbReference type="AlphaFoldDB" id="A0A2Y9B079"/>
<dbReference type="InterPro" id="IPR005163">
    <property type="entry name" value="Tri_helical_YiiM-like"/>
</dbReference>
<dbReference type="GO" id="GO:0030170">
    <property type="term" value="F:pyridoxal phosphate binding"/>
    <property type="evidence" value="ECO:0007669"/>
    <property type="project" value="InterPro"/>
</dbReference>
<dbReference type="PANTHER" id="PTHR30212:SF2">
    <property type="entry name" value="PROTEIN YIIM"/>
    <property type="match status" value="1"/>
</dbReference>
<dbReference type="EMBL" id="UETC01000011">
    <property type="protein sequence ID" value="SSA49910.1"/>
    <property type="molecule type" value="Genomic_DNA"/>
</dbReference>
<dbReference type="OrthoDB" id="9786134at2"/>
<organism evidence="3 5">
    <name type="scientific">Jannaschia seohaensis</name>
    <dbReference type="NCBI Taxonomy" id="475081"/>
    <lineage>
        <taxon>Bacteria</taxon>
        <taxon>Pseudomonadati</taxon>
        <taxon>Pseudomonadota</taxon>
        <taxon>Alphaproteobacteria</taxon>
        <taxon>Rhodobacterales</taxon>
        <taxon>Roseobacteraceae</taxon>
        <taxon>Jannaschia</taxon>
    </lineage>
</organism>
<sequence length="220" mass="23522">MTDRTTVTVIYLGRVEARWPGKPPSAIGKRAVDGPVALGATGLDGDAQADLRVHGGEGKAVHVYPAAHYPAWEADLGPNPRFAPGGFGENVSLPDWTEEDVCIGDVLRFGTATVAISQGRQPCWKLAAHVGVEDMVLRVRETLRTGWYLRVIEPGAVAAGDEVSLLERPHGDWSVRRAAAALFDPGAERAVLAELAGLADLDPTWRKLFAERAQRAEAGA</sequence>
<dbReference type="InterPro" id="IPR052353">
    <property type="entry name" value="Benzoxazolinone_Detox_Enz"/>
</dbReference>
<keyword evidence="4" id="KW-1185">Reference proteome</keyword>
<dbReference type="GO" id="GO:0003824">
    <property type="term" value="F:catalytic activity"/>
    <property type="evidence" value="ECO:0007669"/>
    <property type="project" value="InterPro"/>
</dbReference>
<dbReference type="Proteomes" id="UP000251571">
    <property type="component" value="Unassembled WGS sequence"/>
</dbReference>
<dbReference type="PROSITE" id="PS51340">
    <property type="entry name" value="MOSC"/>
    <property type="match status" value="1"/>
</dbReference>
<feature type="domain" description="MOSC" evidence="1">
    <location>
        <begin position="30"/>
        <end position="166"/>
    </location>
</feature>